<dbReference type="PANTHER" id="PTHR35317:SF31">
    <property type="entry name" value="DUF4219 DOMAIN-CONTAINING PROTEIN"/>
    <property type="match status" value="1"/>
</dbReference>
<evidence type="ECO:0000313" key="2">
    <source>
        <dbReference type="Proteomes" id="UP000322667"/>
    </source>
</evidence>
<name>A0A5D2NPU1_GOSTO</name>
<dbReference type="AlphaFoldDB" id="A0A5D2NPU1"/>
<protein>
    <recommendedName>
        <fullName evidence="3">DUF4219 domain-containing protein</fullName>
    </recommendedName>
</protein>
<keyword evidence="2" id="KW-1185">Reference proteome</keyword>
<reference evidence="1 2" key="1">
    <citation type="submission" date="2019-07" db="EMBL/GenBank/DDBJ databases">
        <title>WGS assembly of Gossypium tomentosum.</title>
        <authorList>
            <person name="Chen Z.J."/>
            <person name="Sreedasyam A."/>
            <person name="Ando A."/>
            <person name="Song Q."/>
            <person name="De L."/>
            <person name="Hulse-Kemp A."/>
            <person name="Ding M."/>
            <person name="Ye W."/>
            <person name="Kirkbride R."/>
            <person name="Jenkins J."/>
            <person name="Plott C."/>
            <person name="Lovell J."/>
            <person name="Lin Y.-M."/>
            <person name="Vaughn R."/>
            <person name="Liu B."/>
            <person name="Li W."/>
            <person name="Simpson S."/>
            <person name="Scheffler B."/>
            <person name="Saski C."/>
            <person name="Grover C."/>
            <person name="Hu G."/>
            <person name="Conover J."/>
            <person name="Carlson J."/>
            <person name="Shu S."/>
            <person name="Boston L."/>
            <person name="Williams M."/>
            <person name="Peterson D."/>
            <person name="Mcgee K."/>
            <person name="Jones D."/>
            <person name="Wendel J."/>
            <person name="Stelly D."/>
            <person name="Grimwood J."/>
            <person name="Schmutz J."/>
        </authorList>
    </citation>
    <scope>NUCLEOTIDE SEQUENCE [LARGE SCALE GENOMIC DNA]</scope>
    <source>
        <strain evidence="1">7179.01</strain>
    </source>
</reference>
<dbReference type="PANTHER" id="PTHR35317">
    <property type="entry name" value="OS04G0629600 PROTEIN"/>
    <property type="match status" value="1"/>
</dbReference>
<organism evidence="1 2">
    <name type="scientific">Gossypium tomentosum</name>
    <name type="common">Hawaiian cotton</name>
    <name type="synonym">Gossypium sandvicense</name>
    <dbReference type="NCBI Taxonomy" id="34277"/>
    <lineage>
        <taxon>Eukaryota</taxon>
        <taxon>Viridiplantae</taxon>
        <taxon>Streptophyta</taxon>
        <taxon>Embryophyta</taxon>
        <taxon>Tracheophyta</taxon>
        <taxon>Spermatophyta</taxon>
        <taxon>Magnoliopsida</taxon>
        <taxon>eudicotyledons</taxon>
        <taxon>Gunneridae</taxon>
        <taxon>Pentapetalae</taxon>
        <taxon>rosids</taxon>
        <taxon>malvids</taxon>
        <taxon>Malvales</taxon>
        <taxon>Malvaceae</taxon>
        <taxon>Malvoideae</taxon>
        <taxon>Gossypium</taxon>
    </lineage>
</organism>
<evidence type="ECO:0008006" key="3">
    <source>
        <dbReference type="Google" id="ProtNLM"/>
    </source>
</evidence>
<dbReference type="EMBL" id="CM017619">
    <property type="protein sequence ID" value="TYI05726.1"/>
    <property type="molecule type" value="Genomic_DNA"/>
</dbReference>
<sequence>MSFSPPPSPVVKMKTYLQAHDLWNIVENDAEPPPLRANPTIAQIRHHSEDCAKKHKGMACLQNGVSNVIFTRIMACDCNGLNSRLSEQ</sequence>
<proteinExistence type="predicted"/>
<gene>
    <name evidence="1" type="ORF">ES332_A10G109600v1</name>
</gene>
<evidence type="ECO:0000313" key="1">
    <source>
        <dbReference type="EMBL" id="TYI05726.1"/>
    </source>
</evidence>
<accession>A0A5D2NPU1</accession>
<dbReference type="Proteomes" id="UP000322667">
    <property type="component" value="Chromosome A10"/>
</dbReference>